<keyword evidence="3" id="KW-0378">Hydrolase</keyword>
<dbReference type="Gene3D" id="3.30.2010.10">
    <property type="entry name" value="Metalloproteases ('zincins'), catalytic domain"/>
    <property type="match status" value="1"/>
</dbReference>
<dbReference type="PANTHER" id="PTHR30399">
    <property type="entry name" value="UNCHARACTERIZED PROTEIN YGJP"/>
    <property type="match status" value="1"/>
</dbReference>
<dbReference type="InterPro" id="IPR053136">
    <property type="entry name" value="UTP_pyrophosphatase-like"/>
</dbReference>
<dbReference type="PANTHER" id="PTHR30399:SF1">
    <property type="entry name" value="UTP PYROPHOSPHATASE"/>
    <property type="match status" value="1"/>
</dbReference>
<comment type="caution">
    <text evidence="3">The sequence shown here is derived from an EMBL/GenBank/DDBJ whole genome shotgun (WGS) entry which is preliminary data.</text>
</comment>
<dbReference type="GO" id="GO:0016787">
    <property type="term" value="F:hydrolase activity"/>
    <property type="evidence" value="ECO:0007669"/>
    <property type="project" value="UniProtKB-KW"/>
</dbReference>
<gene>
    <name evidence="3" type="ORF">D2E23_2226</name>
</gene>
<protein>
    <submittedName>
        <fullName evidence="3">Metal-dependent hydrolase</fullName>
    </submittedName>
</protein>
<feature type="region of interest" description="Disordered" evidence="1">
    <location>
        <begin position="83"/>
        <end position="142"/>
    </location>
</feature>
<proteinExistence type="predicted"/>
<dbReference type="Proteomes" id="UP000288607">
    <property type="component" value="Unassembled WGS sequence"/>
</dbReference>
<sequence length="257" mass="29641">MAGRRTLAVEILDMGDLHIRVARKVVKNIYLRIKPPDGRVEITAPVRMSHTQIEEFVRSRRQWIHKAQRRILDHAARFGRVPDDGYAGHTNPFGNGPSDTGQNGRGADVDNHKNDDDPRGRLNRYQPNHRQTDTAIPATPRPPFGAPWSAERKTWAKAVINARLPELLRKWTPIVGKAPTNVSLRAMTSRWGSCTPATGRIRLNLELAYLPERYLEYVLVHELTHLWEHGHGEGFRRRMTAYLPEWRRLRRELNQLV</sequence>
<dbReference type="EMBL" id="QXGJ01000023">
    <property type="protein sequence ID" value="RSX47812.1"/>
    <property type="molecule type" value="Genomic_DNA"/>
</dbReference>
<evidence type="ECO:0000313" key="4">
    <source>
        <dbReference type="Proteomes" id="UP000288607"/>
    </source>
</evidence>
<name>A0A430F6J3_9BIFI</name>
<accession>A0A430F6J3</accession>
<evidence type="ECO:0000259" key="2">
    <source>
        <dbReference type="Pfam" id="PF01863"/>
    </source>
</evidence>
<dbReference type="Pfam" id="PF01863">
    <property type="entry name" value="YgjP-like"/>
    <property type="match status" value="1"/>
</dbReference>
<dbReference type="RefSeq" id="WP_240541613.1">
    <property type="nucleotide sequence ID" value="NZ_JAFEJY010000003.1"/>
</dbReference>
<evidence type="ECO:0000256" key="1">
    <source>
        <dbReference type="SAM" id="MobiDB-lite"/>
    </source>
</evidence>
<dbReference type="AlphaFoldDB" id="A0A430F6J3"/>
<feature type="compositionally biased region" description="Basic and acidic residues" evidence="1">
    <location>
        <begin position="107"/>
        <end position="120"/>
    </location>
</feature>
<dbReference type="CDD" id="cd07344">
    <property type="entry name" value="M48_yhfN_like"/>
    <property type="match status" value="1"/>
</dbReference>
<feature type="domain" description="YgjP-like metallopeptidase" evidence="2">
    <location>
        <begin position="28"/>
        <end position="255"/>
    </location>
</feature>
<organism evidence="3 4">
    <name type="scientific">Bifidobacterium callimiconis</name>
    <dbReference type="NCBI Taxonomy" id="2306973"/>
    <lineage>
        <taxon>Bacteria</taxon>
        <taxon>Bacillati</taxon>
        <taxon>Actinomycetota</taxon>
        <taxon>Actinomycetes</taxon>
        <taxon>Bifidobacteriales</taxon>
        <taxon>Bifidobacteriaceae</taxon>
        <taxon>Bifidobacterium</taxon>
    </lineage>
</organism>
<dbReference type="InterPro" id="IPR002725">
    <property type="entry name" value="YgjP-like_metallopeptidase"/>
</dbReference>
<reference evidence="3 4" key="1">
    <citation type="submission" date="2018-09" db="EMBL/GenBank/DDBJ databases">
        <title>Characterization of the phylogenetic diversity of five novel species belonging to the genus Bifidobacterium.</title>
        <authorList>
            <person name="Lugli G.A."/>
            <person name="Duranti S."/>
            <person name="Milani C."/>
        </authorList>
    </citation>
    <scope>NUCLEOTIDE SEQUENCE [LARGE SCALE GENOMIC DNA]</scope>
    <source>
        <strain evidence="3 4">2028B</strain>
    </source>
</reference>
<evidence type="ECO:0000313" key="3">
    <source>
        <dbReference type="EMBL" id="RSX47812.1"/>
    </source>
</evidence>
<keyword evidence="4" id="KW-1185">Reference proteome</keyword>